<dbReference type="GO" id="GO:0005524">
    <property type="term" value="F:ATP binding"/>
    <property type="evidence" value="ECO:0007669"/>
    <property type="project" value="UniProtKB-KW"/>
</dbReference>
<dbReference type="Proteomes" id="UP000182987">
    <property type="component" value="Chromosome"/>
</dbReference>
<dbReference type="InterPro" id="IPR036890">
    <property type="entry name" value="HATPase_C_sf"/>
</dbReference>
<keyword evidence="10" id="KW-0418">Kinase</keyword>
<dbReference type="Gene3D" id="3.30.565.10">
    <property type="entry name" value="Histidine kinase-like ATPase, C-terminal domain"/>
    <property type="match status" value="1"/>
</dbReference>
<dbReference type="GO" id="GO:0000155">
    <property type="term" value="F:phosphorelay sensor kinase activity"/>
    <property type="evidence" value="ECO:0007669"/>
    <property type="project" value="InterPro"/>
</dbReference>
<evidence type="ECO:0000256" key="1">
    <source>
        <dbReference type="ARBA" id="ARBA00000085"/>
    </source>
</evidence>
<evidence type="ECO:0000256" key="9">
    <source>
        <dbReference type="ARBA" id="ARBA00022741"/>
    </source>
</evidence>
<dbReference type="InterPro" id="IPR003594">
    <property type="entry name" value="HATPase_dom"/>
</dbReference>
<keyword evidence="12" id="KW-1133">Transmembrane helix</keyword>
<dbReference type="STRING" id="1440763.BJI69_02700"/>
<keyword evidence="8" id="KW-0812">Transmembrane</keyword>
<evidence type="ECO:0000256" key="13">
    <source>
        <dbReference type="ARBA" id="ARBA00023012"/>
    </source>
</evidence>
<dbReference type="Pfam" id="PF00672">
    <property type="entry name" value="HAMP"/>
    <property type="match status" value="1"/>
</dbReference>
<dbReference type="EMBL" id="CP017480">
    <property type="protein sequence ID" value="APG06312.1"/>
    <property type="molecule type" value="Genomic_DNA"/>
</dbReference>
<evidence type="ECO:0000256" key="11">
    <source>
        <dbReference type="ARBA" id="ARBA00022840"/>
    </source>
</evidence>
<dbReference type="InterPro" id="IPR036097">
    <property type="entry name" value="HisK_dim/P_sf"/>
</dbReference>
<dbReference type="KEGG" id="lrz:BJI69_02700"/>
<evidence type="ECO:0000256" key="7">
    <source>
        <dbReference type="ARBA" id="ARBA00022679"/>
    </source>
</evidence>
<dbReference type="SUPFAM" id="SSF55874">
    <property type="entry name" value="ATPase domain of HSP90 chaperone/DNA topoisomerase II/histidine kinase"/>
    <property type="match status" value="1"/>
</dbReference>
<keyword evidence="14" id="KW-0472">Membrane</keyword>
<name>A0A0G9HHC2_9GAMM</name>
<dbReference type="CDD" id="cd06225">
    <property type="entry name" value="HAMP"/>
    <property type="match status" value="1"/>
</dbReference>
<dbReference type="SMART" id="SM00304">
    <property type="entry name" value="HAMP"/>
    <property type="match status" value="1"/>
</dbReference>
<dbReference type="SUPFAM" id="SSF47384">
    <property type="entry name" value="Homodimeric domain of signal transducing histidine kinase"/>
    <property type="match status" value="1"/>
</dbReference>
<dbReference type="PROSITE" id="PS50885">
    <property type="entry name" value="HAMP"/>
    <property type="match status" value="1"/>
</dbReference>
<dbReference type="PATRIC" id="fig|1440763.5.peg.2514"/>
<accession>A0A0G9HHC2</accession>
<dbReference type="PANTHER" id="PTHR44936:SF5">
    <property type="entry name" value="SENSOR HISTIDINE KINASE ENVZ"/>
    <property type="match status" value="1"/>
</dbReference>
<evidence type="ECO:0000256" key="5">
    <source>
        <dbReference type="ARBA" id="ARBA00022519"/>
    </source>
</evidence>
<dbReference type="SMART" id="SM00388">
    <property type="entry name" value="HisKA"/>
    <property type="match status" value="1"/>
</dbReference>
<evidence type="ECO:0000256" key="6">
    <source>
        <dbReference type="ARBA" id="ARBA00022553"/>
    </source>
</evidence>
<dbReference type="Pfam" id="PF00512">
    <property type="entry name" value="HisKA"/>
    <property type="match status" value="1"/>
</dbReference>
<keyword evidence="4" id="KW-1003">Cell membrane</keyword>
<keyword evidence="5" id="KW-0997">Cell inner membrane</keyword>
<proteinExistence type="predicted"/>
<keyword evidence="16" id="KW-1185">Reference proteome</keyword>
<dbReference type="AlphaFoldDB" id="A0A0G9HHC2"/>
<dbReference type="EC" id="2.7.13.3" evidence="3"/>
<evidence type="ECO:0000256" key="8">
    <source>
        <dbReference type="ARBA" id="ARBA00022692"/>
    </source>
</evidence>
<dbReference type="PRINTS" id="PR00344">
    <property type="entry name" value="BCTRLSENSOR"/>
</dbReference>
<dbReference type="FunFam" id="3.30.565.10:FF:000011">
    <property type="entry name" value="Sensor histidine kinase CpxA"/>
    <property type="match status" value="1"/>
</dbReference>
<evidence type="ECO:0000256" key="4">
    <source>
        <dbReference type="ARBA" id="ARBA00022475"/>
    </source>
</evidence>
<evidence type="ECO:0000256" key="3">
    <source>
        <dbReference type="ARBA" id="ARBA00012438"/>
    </source>
</evidence>
<gene>
    <name evidence="15" type="ORF">BJI69_02700</name>
</gene>
<keyword evidence="6" id="KW-0597">Phosphoprotein</keyword>
<dbReference type="PANTHER" id="PTHR44936">
    <property type="entry name" value="SENSOR PROTEIN CREC"/>
    <property type="match status" value="1"/>
</dbReference>
<sequence length="447" mass="49028">MRPGRWASDTIGRWFAINIVVAVIIAAGMNAAFVAVAGVWAKPGIDETGIVDQAVAIVRVLDGMPPALRPQLAASANNPTYRATWLPNDAALPIPIATSTFHIGREKVRTLLRRPDARVLAYEPGDPGLHGPEDHYGLAISLSDRSWVLFVTSERSWGLGGGKRSLLTAAFIVACSLVVAALASRRLARPMERFARQAQRFGTDVNAPPVEATGPLEIRLVGQAFNEMQARVQRYVADRTHMLAAISHDLRAPLTRMRLRGEFIEDEEQQRKLFRDVDEMQAMVNASLNFFRDDSEQEVATRFNLSELVDTVLDDFRDAGDDVTFHAGESIAYVGRPLTLRRAIANLVENAIKYGTRANVHLASKAEWVEITIDDDGNGIPEYLREDVFRPFFRVESSRNRKTGGVGLGLAAARSAVRGHGGDISLESRESGGLRVCVRLPIISAVS</sequence>
<comment type="catalytic activity">
    <reaction evidence="1">
        <text>ATP + protein L-histidine = ADP + protein N-phospho-L-histidine.</text>
        <dbReference type="EC" id="2.7.13.3"/>
    </reaction>
</comment>
<evidence type="ECO:0000313" key="16">
    <source>
        <dbReference type="Proteomes" id="UP000182987"/>
    </source>
</evidence>
<dbReference type="InterPro" id="IPR003660">
    <property type="entry name" value="HAMP_dom"/>
</dbReference>
<dbReference type="InterPro" id="IPR003661">
    <property type="entry name" value="HisK_dim/P_dom"/>
</dbReference>
<keyword evidence="11" id="KW-0067">ATP-binding</keyword>
<dbReference type="InterPro" id="IPR004358">
    <property type="entry name" value="Sig_transdc_His_kin-like_C"/>
</dbReference>
<dbReference type="SMART" id="SM00387">
    <property type="entry name" value="HATPase_c"/>
    <property type="match status" value="1"/>
</dbReference>
<evidence type="ECO:0000256" key="14">
    <source>
        <dbReference type="ARBA" id="ARBA00023136"/>
    </source>
</evidence>
<dbReference type="CDD" id="cd00082">
    <property type="entry name" value="HisKA"/>
    <property type="match status" value="1"/>
</dbReference>
<organism evidence="15 16">
    <name type="scientific">Luteibacter rhizovicinus DSM 16549</name>
    <dbReference type="NCBI Taxonomy" id="1440763"/>
    <lineage>
        <taxon>Bacteria</taxon>
        <taxon>Pseudomonadati</taxon>
        <taxon>Pseudomonadota</taxon>
        <taxon>Gammaproteobacteria</taxon>
        <taxon>Lysobacterales</taxon>
        <taxon>Rhodanobacteraceae</taxon>
        <taxon>Luteibacter</taxon>
    </lineage>
</organism>
<evidence type="ECO:0000256" key="2">
    <source>
        <dbReference type="ARBA" id="ARBA00004429"/>
    </source>
</evidence>
<evidence type="ECO:0000256" key="10">
    <source>
        <dbReference type="ARBA" id="ARBA00022777"/>
    </source>
</evidence>
<evidence type="ECO:0000313" key="15">
    <source>
        <dbReference type="EMBL" id="APG06312.1"/>
    </source>
</evidence>
<reference evidence="16" key="1">
    <citation type="submission" date="2016-09" db="EMBL/GenBank/DDBJ databases">
        <authorList>
            <person name="Lysoe E."/>
        </authorList>
    </citation>
    <scope>NUCLEOTIDE SEQUENCE [LARGE SCALE GENOMIC DNA]</scope>
    <source>
        <strain evidence="16">LJ96T</strain>
    </source>
</reference>
<keyword evidence="9" id="KW-0547">Nucleotide-binding</keyword>
<protein>
    <recommendedName>
        <fullName evidence="3">histidine kinase</fullName>
        <ecNumber evidence="3">2.7.13.3</ecNumber>
    </recommendedName>
</protein>
<dbReference type="GO" id="GO:0005886">
    <property type="term" value="C:plasma membrane"/>
    <property type="evidence" value="ECO:0007669"/>
    <property type="project" value="UniProtKB-SubCell"/>
</dbReference>
<dbReference type="InterPro" id="IPR005467">
    <property type="entry name" value="His_kinase_dom"/>
</dbReference>
<dbReference type="InterPro" id="IPR050980">
    <property type="entry name" value="2C_sensor_his_kinase"/>
</dbReference>
<dbReference type="Gene3D" id="1.10.287.130">
    <property type="match status" value="1"/>
</dbReference>
<keyword evidence="13" id="KW-0902">Two-component regulatory system</keyword>
<keyword evidence="7" id="KW-0808">Transferase</keyword>
<evidence type="ECO:0000256" key="12">
    <source>
        <dbReference type="ARBA" id="ARBA00022989"/>
    </source>
</evidence>
<dbReference type="Pfam" id="PF02518">
    <property type="entry name" value="HATPase_c"/>
    <property type="match status" value="1"/>
</dbReference>
<comment type="subcellular location">
    <subcellularLocation>
        <location evidence="2">Cell inner membrane</location>
        <topology evidence="2">Multi-pass membrane protein</topology>
    </subcellularLocation>
</comment>
<dbReference type="PROSITE" id="PS50109">
    <property type="entry name" value="HIS_KIN"/>
    <property type="match status" value="1"/>
</dbReference>